<dbReference type="Gene3D" id="1.20.1070.10">
    <property type="entry name" value="Rhodopsin 7-helix transmembrane proteins"/>
    <property type="match status" value="1"/>
</dbReference>
<feature type="transmembrane region" description="Helical" evidence="12">
    <location>
        <begin position="101"/>
        <end position="119"/>
    </location>
</feature>
<evidence type="ECO:0000256" key="8">
    <source>
        <dbReference type="ARBA" id="ARBA00022991"/>
    </source>
</evidence>
<dbReference type="Pfam" id="PF01036">
    <property type="entry name" value="Bac_rhodopsin"/>
    <property type="match status" value="1"/>
</dbReference>
<dbReference type="InterPro" id="IPR001425">
    <property type="entry name" value="Arc/bac/fun_rhodopsins"/>
</dbReference>
<evidence type="ECO:0000256" key="10">
    <source>
        <dbReference type="ARBA" id="ARBA00023170"/>
    </source>
</evidence>
<evidence type="ECO:0000256" key="13">
    <source>
        <dbReference type="SAM" id="SignalP"/>
    </source>
</evidence>
<evidence type="ECO:0000256" key="12">
    <source>
        <dbReference type="SAM" id="Phobius"/>
    </source>
</evidence>
<name>A0A0U2XPP9_9BACT</name>
<keyword evidence="13" id="KW-0732">Signal</keyword>
<sequence length="253" mass="27503">MRNVLSYALSLLFVTALPSVAFAGDLQANDFVGVTFWIISISMVAATLFFFSERSRVSAKWQTSLSVISLVTLIAAVHYFYMREVWVETGESPTVFRYIDWILTVPLQMIEFYLILAAVTTVSAGVFNRLLVGTLVMLIGGYLGEAGVINAMLGFIIGMAGWIYILYEIFAGEAGQKSTSCGSVGAQMAFNACRMIVLVGWAIYPLGYLFGYLMGGVDAASLNLIYNLADFVNKIAFGVFIWAAAIADSAETA</sequence>
<dbReference type="SMART" id="SM01021">
    <property type="entry name" value="Bac_rhodopsin"/>
    <property type="match status" value="1"/>
</dbReference>
<evidence type="ECO:0000256" key="5">
    <source>
        <dbReference type="ARBA" id="ARBA00022692"/>
    </source>
</evidence>
<evidence type="ECO:0000256" key="6">
    <source>
        <dbReference type="ARBA" id="ARBA00022925"/>
    </source>
</evidence>
<feature type="chain" id="PRO_5006834436" evidence="13">
    <location>
        <begin position="24"/>
        <end position="253"/>
    </location>
</feature>
<feature type="transmembrane region" description="Helical" evidence="12">
    <location>
        <begin position="188"/>
        <end position="211"/>
    </location>
</feature>
<dbReference type="GO" id="GO:0010461">
    <property type="term" value="F:light-activated monoatomic ion channel activity"/>
    <property type="evidence" value="ECO:0007669"/>
    <property type="project" value="InterPro"/>
</dbReference>
<evidence type="ECO:0000256" key="7">
    <source>
        <dbReference type="ARBA" id="ARBA00022989"/>
    </source>
</evidence>
<protein>
    <submittedName>
        <fullName evidence="14">Proteorhodopsin</fullName>
    </submittedName>
</protein>
<dbReference type="EMBL" id="KT201087">
    <property type="protein sequence ID" value="ALS56124.1"/>
    <property type="molecule type" value="Genomic_DNA"/>
</dbReference>
<dbReference type="PANTHER" id="PTHR28286:SF2">
    <property type="entry name" value="BACTERIORHODOPSIN _OPSIN, NOPA (EUROFUNG)"/>
    <property type="match status" value="1"/>
</dbReference>
<feature type="transmembrane region" description="Helical" evidence="12">
    <location>
        <begin position="231"/>
        <end position="250"/>
    </location>
</feature>
<evidence type="ECO:0000256" key="9">
    <source>
        <dbReference type="ARBA" id="ARBA00023136"/>
    </source>
</evidence>
<dbReference type="GO" id="GO:0009881">
    <property type="term" value="F:photoreceptor activity"/>
    <property type="evidence" value="ECO:0007669"/>
    <property type="project" value="UniProtKB-KW"/>
</dbReference>
<dbReference type="GO" id="GO:0016020">
    <property type="term" value="C:membrane"/>
    <property type="evidence" value="ECO:0007669"/>
    <property type="project" value="UniProtKB-SubCell"/>
</dbReference>
<keyword evidence="9 12" id="KW-0472">Membrane</keyword>
<organism evidence="14">
    <name type="scientific">uncultured bacterium EIL5A08</name>
    <dbReference type="NCBI Taxonomy" id="1768204"/>
    <lineage>
        <taxon>Bacteria</taxon>
        <taxon>environmental samples</taxon>
    </lineage>
</organism>
<keyword evidence="4" id="KW-0716">Sensory transduction</keyword>
<evidence type="ECO:0000256" key="3">
    <source>
        <dbReference type="ARBA" id="ARBA00022543"/>
    </source>
</evidence>
<keyword evidence="8 11" id="KW-0157">Chromophore</keyword>
<keyword evidence="10" id="KW-0675">Receptor</keyword>
<keyword evidence="5 12" id="KW-0812">Transmembrane</keyword>
<dbReference type="PANTHER" id="PTHR28286">
    <property type="match status" value="1"/>
</dbReference>
<proteinExistence type="inferred from homology"/>
<dbReference type="PIRSF" id="PIRSF038142">
    <property type="entry name" value="Rhodopsin_bac_prd"/>
    <property type="match status" value="1"/>
</dbReference>
<dbReference type="CDD" id="cd15242">
    <property type="entry name" value="7tm_Proteorhodopsin"/>
    <property type="match status" value="1"/>
</dbReference>
<dbReference type="InterPro" id="IPR018229">
    <property type="entry name" value="Rhodopsin_retinal_BS"/>
</dbReference>
<feature type="transmembrane region" description="Helical" evidence="12">
    <location>
        <begin position="126"/>
        <end position="143"/>
    </location>
</feature>
<evidence type="ECO:0000256" key="2">
    <source>
        <dbReference type="ARBA" id="ARBA00008130"/>
    </source>
</evidence>
<feature type="modified residue" description="N6-(retinylidene)lysine" evidence="11">
    <location>
        <position position="234"/>
    </location>
</feature>
<keyword evidence="7 12" id="KW-1133">Transmembrane helix</keyword>
<evidence type="ECO:0000256" key="11">
    <source>
        <dbReference type="PIRSR" id="PIRSR038142-50"/>
    </source>
</evidence>
<dbReference type="GO" id="GO:0007602">
    <property type="term" value="P:phototransduction"/>
    <property type="evidence" value="ECO:0007669"/>
    <property type="project" value="UniProtKB-KW"/>
</dbReference>
<feature type="transmembrane region" description="Helical" evidence="12">
    <location>
        <begin position="33"/>
        <end position="51"/>
    </location>
</feature>
<dbReference type="PROSITE" id="PS00950">
    <property type="entry name" value="BACTERIAL_OPSIN_1"/>
    <property type="match status" value="1"/>
</dbReference>
<evidence type="ECO:0000256" key="1">
    <source>
        <dbReference type="ARBA" id="ARBA00004141"/>
    </source>
</evidence>
<reference evidence="14" key="1">
    <citation type="journal article" date="2016" name="ISME J.">
        <title>Functional metagenomic screen reveals new and diverse microbial rhodopsins.</title>
        <authorList>
            <person name="Pushkarev A."/>
            <person name="Beja O."/>
        </authorList>
    </citation>
    <scope>NUCLEOTIDE SEQUENCE</scope>
</reference>
<accession>A0A0U2XPP9</accession>
<dbReference type="AlphaFoldDB" id="A0A0U2XPP9"/>
<comment type="similarity">
    <text evidence="2">Belongs to the archaeal/bacterial/fungal opsin family.</text>
</comment>
<evidence type="ECO:0000256" key="4">
    <source>
        <dbReference type="ARBA" id="ARBA00022606"/>
    </source>
</evidence>
<feature type="transmembrane region" description="Helical" evidence="12">
    <location>
        <begin position="63"/>
        <end position="81"/>
    </location>
</feature>
<dbReference type="SUPFAM" id="SSF81321">
    <property type="entry name" value="Family A G protein-coupled receptor-like"/>
    <property type="match status" value="1"/>
</dbReference>
<keyword evidence="6 11" id="KW-0681">Retinal protein</keyword>
<feature type="signal peptide" evidence="13">
    <location>
        <begin position="1"/>
        <end position="23"/>
    </location>
</feature>
<evidence type="ECO:0000313" key="14">
    <source>
        <dbReference type="EMBL" id="ALS56124.1"/>
    </source>
</evidence>
<keyword evidence="3" id="KW-0600">Photoreceptor protein</keyword>
<comment type="PTM">
    <text evidence="11">Contains one covalently linked retinal chromophore.</text>
</comment>
<comment type="subcellular location">
    <subcellularLocation>
        <location evidence="1">Membrane</location>
        <topology evidence="1">Multi-pass membrane protein</topology>
    </subcellularLocation>
</comment>
<dbReference type="InterPro" id="IPR017402">
    <property type="entry name" value="Proteorhodopsin"/>
</dbReference>
<feature type="transmembrane region" description="Helical" evidence="12">
    <location>
        <begin position="149"/>
        <end position="167"/>
    </location>
</feature>